<accession>A0A221T1R2</accession>
<dbReference type="AlphaFoldDB" id="A0A221T1R2"/>
<keyword evidence="2" id="KW-0614">Plasmid</keyword>
<keyword evidence="1" id="KW-1133">Transmembrane helix</keyword>
<feature type="transmembrane region" description="Helical" evidence="1">
    <location>
        <begin position="131"/>
        <end position="155"/>
    </location>
</feature>
<evidence type="ECO:0000256" key="1">
    <source>
        <dbReference type="SAM" id="Phobius"/>
    </source>
</evidence>
<feature type="transmembrane region" description="Helical" evidence="1">
    <location>
        <begin position="99"/>
        <end position="119"/>
    </location>
</feature>
<feature type="transmembrane region" description="Helical" evidence="1">
    <location>
        <begin position="47"/>
        <end position="72"/>
    </location>
</feature>
<keyword evidence="1" id="KW-0472">Membrane</keyword>
<keyword evidence="1" id="KW-0812">Transmembrane</keyword>
<reference evidence="2 3" key="1">
    <citation type="submission" date="2017-05" db="EMBL/GenBank/DDBJ databases">
        <title>The complete genome sequence of Deinococcus ficus isolated from the rhizosphere of the Ficus religiosa L. in Taiwan.</title>
        <authorList>
            <person name="Wu K.-M."/>
            <person name="Liao T.-L."/>
            <person name="Liu Y.-M."/>
            <person name="Young C.-C."/>
            <person name="Tsai S.-F."/>
        </authorList>
    </citation>
    <scope>NUCLEOTIDE SEQUENCE [LARGE SCALE GENOMIC DNA]</scope>
    <source>
        <strain evidence="2 3">CC-FR2-10</strain>
        <plasmid evidence="3">pdfi2</plasmid>
    </source>
</reference>
<name>A0A221T1R2_9DEIO</name>
<feature type="transmembrane region" description="Helical" evidence="1">
    <location>
        <begin position="162"/>
        <end position="183"/>
    </location>
</feature>
<evidence type="ECO:0000313" key="3">
    <source>
        <dbReference type="Proteomes" id="UP000259030"/>
    </source>
</evidence>
<dbReference type="PANTHER" id="PTHR43471">
    <property type="entry name" value="ABC TRANSPORTER PERMEASE"/>
    <property type="match status" value="1"/>
</dbReference>
<gene>
    <name evidence="2" type="ORF">DFI_16555</name>
</gene>
<dbReference type="STRING" id="317577.GCA_000419625_03374"/>
<organism evidence="2 3">
    <name type="scientific">Deinococcus ficus</name>
    <dbReference type="NCBI Taxonomy" id="317577"/>
    <lineage>
        <taxon>Bacteria</taxon>
        <taxon>Thermotogati</taxon>
        <taxon>Deinococcota</taxon>
        <taxon>Deinococci</taxon>
        <taxon>Deinococcales</taxon>
        <taxon>Deinococcaceae</taxon>
        <taxon>Deinococcus</taxon>
    </lineage>
</organism>
<feature type="transmembrane region" description="Helical" evidence="1">
    <location>
        <begin position="233"/>
        <end position="258"/>
    </location>
</feature>
<geneLocation type="plasmid" evidence="3">
    <name>pdfi2</name>
</geneLocation>
<sequence length="266" mass="29812">MPYLWKEVLEQTRGKGLWLGLLLVALTSLFLLAQARSYPADLGFEAMLLSLFDMNVYLLPLLAMFLASFSVYQEKELKTLLMLVTKRESGLSFLTRKSLALQTVLIGAFVVAYLLLAFPMKFLLNFHAASFGAFLLALLIFLAVFVQVGVFLGVASRNKMQLIGANILTWFGVVFLLDLAYLYFLPAVTADNARAFAWAYFLNPIHAVRMMLEHQLGLFSLTGMSRMMEKLVFLDPLAFALINALLWPALFFGLALLIRNAGAHHD</sequence>
<dbReference type="KEGG" id="dfc:DFI_16555"/>
<proteinExistence type="predicted"/>
<dbReference type="EMBL" id="CP021083">
    <property type="protein sequence ID" value="ASN82806.1"/>
    <property type="molecule type" value="Genomic_DNA"/>
</dbReference>
<keyword evidence="3" id="KW-1185">Reference proteome</keyword>
<protein>
    <submittedName>
        <fullName evidence="2">Copper ABC transporter permease</fullName>
    </submittedName>
</protein>
<dbReference type="Proteomes" id="UP000259030">
    <property type="component" value="Plasmid pDFI2"/>
</dbReference>
<dbReference type="RefSeq" id="WP_027462305.1">
    <property type="nucleotide sequence ID" value="NZ_CP021083.1"/>
</dbReference>
<evidence type="ECO:0000313" key="2">
    <source>
        <dbReference type="EMBL" id="ASN82806.1"/>
    </source>
</evidence>